<proteinExistence type="predicted"/>
<name>A0A0J7B617_COCIT</name>
<accession>A0A0J7B617</accession>
<organism evidence="1 2">
    <name type="scientific">Coccidioides immitis RMSCC 2394</name>
    <dbReference type="NCBI Taxonomy" id="404692"/>
    <lineage>
        <taxon>Eukaryota</taxon>
        <taxon>Fungi</taxon>
        <taxon>Dikarya</taxon>
        <taxon>Ascomycota</taxon>
        <taxon>Pezizomycotina</taxon>
        <taxon>Eurotiomycetes</taxon>
        <taxon>Eurotiomycetidae</taxon>
        <taxon>Onygenales</taxon>
        <taxon>Onygenaceae</taxon>
        <taxon>Coccidioides</taxon>
    </lineage>
</organism>
<gene>
    <name evidence="1" type="ORF">CIRG_05053</name>
</gene>
<evidence type="ECO:0000313" key="2">
    <source>
        <dbReference type="Proteomes" id="UP000054565"/>
    </source>
</evidence>
<sequence length="102" mass="11037">MAMWRPGGQTRMFRFWRANGWCAVGGQGYSEIGSFSDSLLRGAGSEEAPSINIIPSPRWPLAALVLRRKPSAILLLGANIHLQAPGPNPTPGGGPDYYYYSS</sequence>
<reference evidence="2" key="1">
    <citation type="journal article" date="2010" name="Genome Res.">
        <title>Population genomic sequencing of Coccidioides fungi reveals recent hybridization and transposon control.</title>
        <authorList>
            <person name="Neafsey D.E."/>
            <person name="Barker B.M."/>
            <person name="Sharpton T.J."/>
            <person name="Stajich J.E."/>
            <person name="Park D.J."/>
            <person name="Whiston E."/>
            <person name="Hung C.-Y."/>
            <person name="McMahan C."/>
            <person name="White J."/>
            <person name="Sykes S."/>
            <person name="Heiman D."/>
            <person name="Young S."/>
            <person name="Zeng Q."/>
            <person name="Abouelleil A."/>
            <person name="Aftuck L."/>
            <person name="Bessette D."/>
            <person name="Brown A."/>
            <person name="FitzGerald M."/>
            <person name="Lui A."/>
            <person name="Macdonald J.P."/>
            <person name="Priest M."/>
            <person name="Orbach M.J."/>
            <person name="Galgiani J.N."/>
            <person name="Kirkland T.N."/>
            <person name="Cole G.T."/>
            <person name="Birren B.W."/>
            <person name="Henn M.R."/>
            <person name="Taylor J.W."/>
            <person name="Rounsley S.D."/>
        </authorList>
    </citation>
    <scope>NUCLEOTIDE SEQUENCE [LARGE SCALE GENOMIC DNA]</scope>
    <source>
        <strain evidence="2">RMSCC 2394</strain>
    </source>
</reference>
<evidence type="ECO:0000313" key="1">
    <source>
        <dbReference type="EMBL" id="KMP05372.1"/>
    </source>
</evidence>
<dbReference type="Proteomes" id="UP000054565">
    <property type="component" value="Unassembled WGS sequence"/>
</dbReference>
<protein>
    <submittedName>
        <fullName evidence="1">Uncharacterized protein</fullName>
    </submittedName>
</protein>
<dbReference type="EMBL" id="DS028095">
    <property type="protein sequence ID" value="KMP05372.1"/>
    <property type="molecule type" value="Genomic_DNA"/>
</dbReference>
<dbReference type="AlphaFoldDB" id="A0A0J7B617"/>